<reference evidence="3" key="2">
    <citation type="submission" date="2023-06" db="EMBL/GenBank/DDBJ databases">
        <title>Identification and characterization of horizontal gene transfer across gut microbiota members of farm animals based on homology search.</title>
        <authorList>
            <person name="Zeman M."/>
            <person name="Kubasova T."/>
            <person name="Jahodarova E."/>
            <person name="Nykrynova M."/>
            <person name="Rychlik I."/>
        </authorList>
    </citation>
    <scope>NUCLEOTIDE SEQUENCE [LARGE SCALE GENOMIC DNA]</scope>
    <source>
        <strain evidence="3">ET39</strain>
    </source>
</reference>
<dbReference type="EMBL" id="JAUDCG010000008">
    <property type="protein sequence ID" value="MDM8156559.1"/>
    <property type="molecule type" value="Genomic_DNA"/>
</dbReference>
<reference evidence="2 3" key="1">
    <citation type="submission" date="2023-06" db="EMBL/GenBank/DDBJ databases">
        <title>Identification and characterization of horizontal gene transfer across gut microbiota members of farm animals based on homology search.</title>
        <authorList>
            <person name="Schwarzerova J."/>
            <person name="Nykrynova M."/>
            <person name="Jureckova K."/>
            <person name="Cejkova D."/>
            <person name="Rychlik I."/>
        </authorList>
    </citation>
    <scope>NUCLEOTIDE SEQUENCE [LARGE SCALE GENOMIC DNA]</scope>
    <source>
        <strain evidence="2 3">ET39</strain>
    </source>
</reference>
<dbReference type="Pfam" id="PF01865">
    <property type="entry name" value="PhoU_div"/>
    <property type="match status" value="1"/>
</dbReference>
<evidence type="ECO:0000256" key="1">
    <source>
        <dbReference type="ARBA" id="ARBA00008591"/>
    </source>
</evidence>
<dbReference type="PANTHER" id="PTHR37298:SF1">
    <property type="entry name" value="UPF0111 PROTEIN YKAA"/>
    <property type="match status" value="1"/>
</dbReference>
<dbReference type="RefSeq" id="WP_289607029.1">
    <property type="nucleotide sequence ID" value="NZ_JAUDCG010000008.1"/>
</dbReference>
<gene>
    <name evidence="2" type="ORF">QUV96_02775</name>
</gene>
<protein>
    <submittedName>
        <fullName evidence="2">DUF47 family protein</fullName>
    </submittedName>
</protein>
<evidence type="ECO:0000313" key="3">
    <source>
        <dbReference type="Proteomes" id="UP001529340"/>
    </source>
</evidence>
<dbReference type="Proteomes" id="UP001529340">
    <property type="component" value="Unassembled WGS sequence"/>
</dbReference>
<dbReference type="InterPro" id="IPR018445">
    <property type="entry name" value="Put_Phosphate_transp_reg"/>
</dbReference>
<proteinExistence type="inferred from homology"/>
<evidence type="ECO:0000313" key="2">
    <source>
        <dbReference type="EMBL" id="MDM8156559.1"/>
    </source>
</evidence>
<keyword evidence="3" id="KW-1185">Reference proteome</keyword>
<dbReference type="Gene3D" id="1.20.58.220">
    <property type="entry name" value="Phosphate transport system protein phou homolog 2, domain 2"/>
    <property type="match status" value="1"/>
</dbReference>
<comment type="caution">
    <text evidence="2">The sequence shown here is derived from an EMBL/GenBank/DDBJ whole genome shotgun (WGS) entry which is preliminary data.</text>
</comment>
<reference evidence="2 3" key="3">
    <citation type="submission" date="2023-06" db="EMBL/GenBank/DDBJ databases">
        <authorList>
            <person name="Zeman M."/>
            <person name="Kubasova T."/>
            <person name="Jahodarova E."/>
            <person name="Nykrynova M."/>
            <person name="Rychlik I."/>
        </authorList>
    </citation>
    <scope>NUCLEOTIDE SEQUENCE [LARGE SCALE GENOMIC DNA]</scope>
    <source>
        <strain evidence="2 3">ET39</strain>
    </source>
</reference>
<comment type="similarity">
    <text evidence="1">Belongs to the UPF0111 family.</text>
</comment>
<accession>A0ABT7UA95</accession>
<organism evidence="2 3">
    <name type="scientific">Amedibacillus dolichus</name>
    <dbReference type="NCBI Taxonomy" id="31971"/>
    <lineage>
        <taxon>Bacteria</taxon>
        <taxon>Bacillati</taxon>
        <taxon>Bacillota</taxon>
        <taxon>Erysipelotrichia</taxon>
        <taxon>Erysipelotrichales</taxon>
        <taxon>Erysipelotrichaceae</taxon>
        <taxon>Amedibacillus</taxon>
    </lineage>
</organism>
<dbReference type="InterPro" id="IPR038078">
    <property type="entry name" value="PhoU-like_sf"/>
</dbReference>
<dbReference type="PANTHER" id="PTHR37298">
    <property type="entry name" value="UPF0111 PROTEIN YKAA"/>
    <property type="match status" value="1"/>
</dbReference>
<dbReference type="InterPro" id="IPR052912">
    <property type="entry name" value="UPF0111_domain"/>
</dbReference>
<name>A0ABT7UA95_9FIRM</name>
<sequence>MAGKKSNCYFDAYIELAECTRKEAVLLNDYINQFDLNQMDDMLTKMHELETSADRMKHEMMDRLAKEFITPIEREDIYQLFNEIESVSDAIEDILIKMHIFCISTIREEAKQFAAILLKSCDVLKQMMIEFPNFKKSEKLHDYIVEINDLEEEGDRLYASSIHGMFSTSGDPIDLMRWTETLDRFEKSCDAIEHVAIVVESVIMNNI</sequence>